<reference evidence="4 5" key="1">
    <citation type="submission" date="2024-02" db="EMBL/GenBank/DDBJ databases">
        <authorList>
            <person name="Chen Y."/>
            <person name="Shah S."/>
            <person name="Dougan E. K."/>
            <person name="Thang M."/>
            <person name="Chan C."/>
        </authorList>
    </citation>
    <scope>NUCLEOTIDE SEQUENCE [LARGE SCALE GENOMIC DNA]</scope>
</reference>
<keyword evidence="1" id="KW-0694">RNA-binding</keyword>
<dbReference type="Proteomes" id="UP001642464">
    <property type="component" value="Unassembled WGS sequence"/>
</dbReference>
<evidence type="ECO:0000313" key="4">
    <source>
        <dbReference type="EMBL" id="CAK9057838.1"/>
    </source>
</evidence>
<dbReference type="PROSITE" id="PS50102">
    <property type="entry name" value="RRM"/>
    <property type="match status" value="1"/>
</dbReference>
<dbReference type="Pfam" id="PF00076">
    <property type="entry name" value="RRM_1"/>
    <property type="match status" value="1"/>
</dbReference>
<feature type="non-terminal residue" evidence="4">
    <location>
        <position position="1"/>
    </location>
</feature>
<evidence type="ECO:0000313" key="5">
    <source>
        <dbReference type="Proteomes" id="UP001642464"/>
    </source>
</evidence>
<dbReference type="GO" id="GO:0016787">
    <property type="term" value="F:hydrolase activity"/>
    <property type="evidence" value="ECO:0007669"/>
    <property type="project" value="UniProtKB-KW"/>
</dbReference>
<dbReference type="Gene3D" id="3.30.70.330">
    <property type="match status" value="1"/>
</dbReference>
<dbReference type="InterPro" id="IPR000504">
    <property type="entry name" value="RRM_dom"/>
</dbReference>
<dbReference type="SUPFAM" id="SSF54928">
    <property type="entry name" value="RNA-binding domain, RBD"/>
    <property type="match status" value="1"/>
</dbReference>
<evidence type="ECO:0000259" key="3">
    <source>
        <dbReference type="PROSITE" id="PS50102"/>
    </source>
</evidence>
<feature type="region of interest" description="Disordered" evidence="2">
    <location>
        <begin position="1"/>
        <end position="125"/>
    </location>
</feature>
<accession>A0ABP0N257</accession>
<keyword evidence="4" id="KW-0378">Hydrolase</keyword>
<dbReference type="InterPro" id="IPR035979">
    <property type="entry name" value="RBD_domain_sf"/>
</dbReference>
<evidence type="ECO:0000256" key="2">
    <source>
        <dbReference type="SAM" id="MobiDB-lite"/>
    </source>
</evidence>
<comment type="caution">
    <text evidence="4">The sequence shown here is derived from an EMBL/GenBank/DDBJ whole genome shotgun (WGS) entry which is preliminary data.</text>
</comment>
<keyword evidence="5" id="KW-1185">Reference proteome</keyword>
<dbReference type="CDD" id="cd00590">
    <property type="entry name" value="RRM_SF"/>
    <property type="match status" value="1"/>
</dbReference>
<sequence>KGRDGKGRDDRDGRDGRYSYEDRHGGGYDRRDDDRRRSPAEDPPRRPENRERAAGRGDRGRADSKDRAGDRQDRGEPRDNRDVGQRNDRRDPVPDRGRSDHRSGPPGDGRRHDRSRSRHAPEERAVRVAISNLPHDMDEGELKDTASAYGKVLGLRLHDGGPKQPKKGWVEYSSRREAEYAVSELDHRSMAEWDLLLRASIEPQAVSNHSQNFTKFRGLHMIITFAFFCKFNLFDRLIEILRRVAT</sequence>
<proteinExistence type="predicted"/>
<gene>
    <name evidence="4" type="ORF">SCF082_LOCUS30958</name>
</gene>
<dbReference type="InterPro" id="IPR012677">
    <property type="entry name" value="Nucleotide-bd_a/b_plait_sf"/>
</dbReference>
<feature type="compositionally biased region" description="Basic and acidic residues" evidence="2">
    <location>
        <begin position="1"/>
        <end position="111"/>
    </location>
</feature>
<protein>
    <submittedName>
        <fullName evidence="4">Folate gamma-glutamyl hydrolase</fullName>
    </submittedName>
</protein>
<dbReference type="EMBL" id="CAXAMM010025892">
    <property type="protein sequence ID" value="CAK9057838.1"/>
    <property type="molecule type" value="Genomic_DNA"/>
</dbReference>
<feature type="domain" description="RRM" evidence="3">
    <location>
        <begin position="126"/>
        <end position="202"/>
    </location>
</feature>
<dbReference type="SMART" id="SM00360">
    <property type="entry name" value="RRM"/>
    <property type="match status" value="1"/>
</dbReference>
<name>A0ABP0N257_9DINO</name>
<organism evidence="4 5">
    <name type="scientific">Durusdinium trenchii</name>
    <dbReference type="NCBI Taxonomy" id="1381693"/>
    <lineage>
        <taxon>Eukaryota</taxon>
        <taxon>Sar</taxon>
        <taxon>Alveolata</taxon>
        <taxon>Dinophyceae</taxon>
        <taxon>Suessiales</taxon>
        <taxon>Symbiodiniaceae</taxon>
        <taxon>Durusdinium</taxon>
    </lineage>
</organism>
<evidence type="ECO:0000256" key="1">
    <source>
        <dbReference type="PROSITE-ProRule" id="PRU00176"/>
    </source>
</evidence>